<evidence type="ECO:0000313" key="14">
    <source>
        <dbReference type="EMBL" id="ABP80569.1"/>
    </source>
</evidence>
<keyword evidence="3" id="KW-1003">Cell membrane</keyword>
<evidence type="ECO:0000256" key="5">
    <source>
        <dbReference type="ARBA" id="ARBA00022989"/>
    </source>
</evidence>
<comment type="subcellular location">
    <subcellularLocation>
        <location evidence="1">Cell inner membrane</location>
        <topology evidence="1">Multi-pass membrane protein</topology>
    </subcellularLocation>
</comment>
<dbReference type="AlphaFoldDB" id="A4VNL8"/>
<reference evidence="14 15" key="1">
    <citation type="journal article" date="2008" name="Proc. Natl. Acad. Sci. U.S.A.">
        <title>Nitrogen fixation island and rhizosphere competence traits in the genome of root-associated Pseudomonas stutzeri A1501.</title>
        <authorList>
            <person name="Yan Y."/>
            <person name="Yang J."/>
            <person name="Dou Y."/>
            <person name="Chen M."/>
            <person name="Ping S."/>
            <person name="Peng J."/>
            <person name="Lu W."/>
            <person name="Zhang W."/>
            <person name="Yao Z."/>
            <person name="Li H."/>
            <person name="Liu W."/>
            <person name="He S."/>
            <person name="Geng L."/>
            <person name="Zhang X."/>
            <person name="Yang F."/>
            <person name="Yu H."/>
            <person name="Zhan Y."/>
            <person name="Li D."/>
            <person name="Lin Z."/>
            <person name="Wang Y."/>
            <person name="Elmerich C."/>
            <person name="Lin M."/>
            <person name="Jin Q."/>
        </authorList>
    </citation>
    <scope>NUCLEOTIDE SEQUENCE [LARGE SCALE GENOMIC DNA]</scope>
    <source>
        <strain evidence="14 15">A1501</strain>
    </source>
</reference>
<dbReference type="CDD" id="cd11386">
    <property type="entry name" value="MCP_signal"/>
    <property type="match status" value="1"/>
</dbReference>
<dbReference type="EMBL" id="CP000304">
    <property type="protein sequence ID" value="ABP80569.1"/>
    <property type="molecule type" value="Genomic_DNA"/>
</dbReference>
<evidence type="ECO:0000256" key="4">
    <source>
        <dbReference type="ARBA" id="ARBA00022692"/>
    </source>
</evidence>
<dbReference type="SMART" id="SM00304">
    <property type="entry name" value="HAMP"/>
    <property type="match status" value="1"/>
</dbReference>
<keyword evidence="7 9" id="KW-0807">Transducer</keyword>
<dbReference type="PANTHER" id="PTHR32089:SF119">
    <property type="entry name" value="METHYL-ACCEPTING CHEMOTAXIS PROTEIN CTPL"/>
    <property type="match status" value="1"/>
</dbReference>
<evidence type="ECO:0000256" key="9">
    <source>
        <dbReference type="PROSITE-ProRule" id="PRU00284"/>
    </source>
</evidence>
<evidence type="ECO:0000256" key="10">
    <source>
        <dbReference type="SAM" id="Phobius"/>
    </source>
</evidence>
<feature type="transmembrane region" description="Helical" evidence="10">
    <location>
        <begin position="21"/>
        <end position="38"/>
    </location>
</feature>
<keyword evidence="4 10" id="KW-0812">Transmembrane</keyword>
<keyword evidence="15" id="KW-1185">Reference proteome</keyword>
<evidence type="ECO:0000256" key="2">
    <source>
        <dbReference type="ARBA" id="ARBA00022500"/>
    </source>
</evidence>
<dbReference type="SMART" id="SM00283">
    <property type="entry name" value="MA"/>
    <property type="match status" value="1"/>
</dbReference>
<dbReference type="InterPro" id="IPR004089">
    <property type="entry name" value="MCPsignal_dom"/>
</dbReference>
<evidence type="ECO:0000259" key="12">
    <source>
        <dbReference type="PROSITE" id="PS50192"/>
    </source>
</evidence>
<dbReference type="Pfam" id="PF00015">
    <property type="entry name" value="MCPsignal"/>
    <property type="match status" value="1"/>
</dbReference>
<evidence type="ECO:0000256" key="8">
    <source>
        <dbReference type="ARBA" id="ARBA00029447"/>
    </source>
</evidence>
<evidence type="ECO:0000259" key="13">
    <source>
        <dbReference type="PROSITE" id="PS50885"/>
    </source>
</evidence>
<dbReference type="FunFam" id="1.10.287.950:FF:000001">
    <property type="entry name" value="Methyl-accepting chemotaxis sensory transducer"/>
    <property type="match status" value="1"/>
</dbReference>
<comment type="similarity">
    <text evidence="8">Belongs to the methyl-accepting chemotaxis (MCP) protein family.</text>
</comment>
<evidence type="ECO:0000313" key="15">
    <source>
        <dbReference type="Proteomes" id="UP000000233"/>
    </source>
</evidence>
<dbReference type="Proteomes" id="UP000000233">
    <property type="component" value="Chromosome"/>
</dbReference>
<keyword evidence="5 10" id="KW-1133">Transmembrane helix</keyword>
<gene>
    <name evidence="14" type="ordered locus">PST_2923</name>
</gene>
<dbReference type="HOGENOM" id="CLU_000445_107_27_6"/>
<dbReference type="PROSITE" id="PS50192">
    <property type="entry name" value="T_SNARE"/>
    <property type="match status" value="1"/>
</dbReference>
<evidence type="ECO:0000256" key="7">
    <source>
        <dbReference type="ARBA" id="ARBA00023224"/>
    </source>
</evidence>
<feature type="domain" description="Methyl-accepting transducer" evidence="11">
    <location>
        <begin position="308"/>
        <end position="544"/>
    </location>
</feature>
<dbReference type="GO" id="GO:0006935">
    <property type="term" value="P:chemotaxis"/>
    <property type="evidence" value="ECO:0007669"/>
    <property type="project" value="UniProtKB-KW"/>
</dbReference>
<name>A4VNL8_STUS1</name>
<dbReference type="PROSITE" id="PS50111">
    <property type="entry name" value="CHEMOTAXIS_TRANSDUC_2"/>
    <property type="match status" value="1"/>
</dbReference>
<feature type="transmembrane region" description="Helical" evidence="10">
    <location>
        <begin position="50"/>
        <end position="71"/>
    </location>
</feature>
<dbReference type="CDD" id="cd06225">
    <property type="entry name" value="HAMP"/>
    <property type="match status" value="1"/>
</dbReference>
<accession>A4VNL8</accession>
<dbReference type="InterPro" id="IPR000727">
    <property type="entry name" value="T_SNARE_dom"/>
</dbReference>
<organism evidence="14 15">
    <name type="scientific">Stutzerimonas stutzeri (strain A1501)</name>
    <name type="common">Pseudomonas stutzeri</name>
    <dbReference type="NCBI Taxonomy" id="379731"/>
    <lineage>
        <taxon>Bacteria</taxon>
        <taxon>Pseudomonadati</taxon>
        <taxon>Pseudomonadota</taxon>
        <taxon>Gammaproteobacteria</taxon>
        <taxon>Pseudomonadales</taxon>
        <taxon>Pseudomonadaceae</taxon>
        <taxon>Stutzerimonas</taxon>
    </lineage>
</organism>
<proteinExistence type="inferred from homology"/>
<keyword evidence="6 10" id="KW-0472">Membrane</keyword>
<keyword evidence="3" id="KW-0997">Cell inner membrane</keyword>
<feature type="domain" description="HAMP" evidence="13">
    <location>
        <begin position="251"/>
        <end position="303"/>
    </location>
</feature>
<keyword evidence="2" id="KW-0145">Chemotaxis</keyword>
<dbReference type="GO" id="GO:0007165">
    <property type="term" value="P:signal transduction"/>
    <property type="evidence" value="ECO:0007669"/>
    <property type="project" value="UniProtKB-KW"/>
</dbReference>
<feature type="domain" description="T-SNARE coiled-coil homology" evidence="12">
    <location>
        <begin position="495"/>
        <end position="540"/>
    </location>
</feature>
<dbReference type="GO" id="GO:0004888">
    <property type="term" value="F:transmembrane signaling receptor activity"/>
    <property type="evidence" value="ECO:0007669"/>
    <property type="project" value="InterPro"/>
</dbReference>
<dbReference type="InterPro" id="IPR003660">
    <property type="entry name" value="HAMP_dom"/>
</dbReference>
<evidence type="ECO:0000256" key="6">
    <source>
        <dbReference type="ARBA" id="ARBA00023136"/>
    </source>
</evidence>
<dbReference type="PANTHER" id="PTHR32089">
    <property type="entry name" value="METHYL-ACCEPTING CHEMOTAXIS PROTEIN MCPB"/>
    <property type="match status" value="1"/>
</dbReference>
<dbReference type="GO" id="GO:0005886">
    <property type="term" value="C:plasma membrane"/>
    <property type="evidence" value="ECO:0007669"/>
    <property type="project" value="UniProtKB-SubCell"/>
</dbReference>
<dbReference type="eggNOG" id="COG0840">
    <property type="taxonomic scope" value="Bacteria"/>
</dbReference>
<dbReference type="Gene3D" id="1.10.287.950">
    <property type="entry name" value="Methyl-accepting chemotaxis protein"/>
    <property type="match status" value="1"/>
</dbReference>
<evidence type="ECO:0000259" key="11">
    <source>
        <dbReference type="PROSITE" id="PS50111"/>
    </source>
</evidence>
<dbReference type="PRINTS" id="PR00260">
    <property type="entry name" value="CHEMTRNSDUCR"/>
</dbReference>
<feature type="transmembrane region" description="Helical" evidence="10">
    <location>
        <begin position="229"/>
        <end position="250"/>
    </location>
</feature>
<evidence type="ECO:0000256" key="1">
    <source>
        <dbReference type="ARBA" id="ARBA00004429"/>
    </source>
</evidence>
<evidence type="ECO:0000256" key="3">
    <source>
        <dbReference type="ARBA" id="ARBA00022519"/>
    </source>
</evidence>
<dbReference type="Pfam" id="PF12729">
    <property type="entry name" value="4HB_MCP_1"/>
    <property type="match status" value="1"/>
</dbReference>
<dbReference type="Pfam" id="PF00672">
    <property type="entry name" value="HAMP"/>
    <property type="match status" value="1"/>
</dbReference>
<dbReference type="SUPFAM" id="SSF58104">
    <property type="entry name" value="Methyl-accepting chemotaxis protein (MCP) signaling domain"/>
    <property type="match status" value="1"/>
</dbReference>
<sequence>MVPQGNRRPALPRVGMNQSNLLPYLPICHAFGAGMPYGKERMMQQLTIRARLLILIGAMLSACLVIGLTGLNAQQRSVAGLNTVYLDRVVPLRDLKLIADLYAVKIVDATHKTRSGMLSYQQARDDVRTARAEIRRLWGEYMNTSLIDAERQASARIEVLMQKADAPLDDLERILDRHSEKRLAAFVINDLYPLIDPISEGFSELIGLQLGEAKGEYERALALYQRNRVLNIGLLLVMLIGGGIFAMVLLRSISRPLEALKQAAASVAAGDLSRTIECRGRDEITQVQQSIRQMQQTLRDTLQDIQGSATQLASAAEELHAVTQHTAQGIHQQNEEVQMAATAVTEMSAAVDEVAGNANRTSDASRNAETVADAGRRQVTATRQTIHQLSDRLQESVGTVTRLAEEAASIGKVVDVIRSIAEQTNLLALNAAIEAARAGEAGRGFAVVADEVRNLAQRTQSSTQEIERMIGAIQSATEQSVHDMQQSSEFAARSQAMADEADQALGLIAERVGQINEMNLVIASAAEEQAQVAREVDRNLVAIRDISEQSATGAQQTSVASDELARLATQLNRLVGRFRL</sequence>
<dbReference type="KEGG" id="psa:PST_2923"/>
<protein>
    <submittedName>
        <fullName evidence="14">Methyl-accepting chemotaxis transducer</fullName>
    </submittedName>
</protein>
<dbReference type="InterPro" id="IPR024478">
    <property type="entry name" value="HlyB_4HB_MCP"/>
</dbReference>
<dbReference type="InterPro" id="IPR004090">
    <property type="entry name" value="Chemotax_Me-accpt_rcpt"/>
</dbReference>
<dbReference type="PROSITE" id="PS50885">
    <property type="entry name" value="HAMP"/>
    <property type="match status" value="1"/>
</dbReference>